<evidence type="ECO:0000313" key="1">
    <source>
        <dbReference type="EMBL" id="KAK8937506.1"/>
    </source>
</evidence>
<evidence type="ECO:0000313" key="2">
    <source>
        <dbReference type="Proteomes" id="UP001418222"/>
    </source>
</evidence>
<comment type="caution">
    <text evidence="1">The sequence shown here is derived from an EMBL/GenBank/DDBJ whole genome shotgun (WGS) entry which is preliminary data.</text>
</comment>
<accession>A0AAP0BIB4</accession>
<dbReference type="Proteomes" id="UP001418222">
    <property type="component" value="Unassembled WGS sequence"/>
</dbReference>
<dbReference type="AlphaFoldDB" id="A0AAP0BIB4"/>
<organism evidence="1 2">
    <name type="scientific">Platanthera zijinensis</name>
    <dbReference type="NCBI Taxonomy" id="2320716"/>
    <lineage>
        <taxon>Eukaryota</taxon>
        <taxon>Viridiplantae</taxon>
        <taxon>Streptophyta</taxon>
        <taxon>Embryophyta</taxon>
        <taxon>Tracheophyta</taxon>
        <taxon>Spermatophyta</taxon>
        <taxon>Magnoliopsida</taxon>
        <taxon>Liliopsida</taxon>
        <taxon>Asparagales</taxon>
        <taxon>Orchidaceae</taxon>
        <taxon>Orchidoideae</taxon>
        <taxon>Orchideae</taxon>
        <taxon>Orchidinae</taxon>
        <taxon>Platanthera</taxon>
    </lineage>
</organism>
<keyword evidence="2" id="KW-1185">Reference proteome</keyword>
<sequence>MNHSTGVHLCLLGKRIASDKFCLGRTCLSITIQFINENEVVHGGVTVILFSCMCS</sequence>
<dbReference type="EMBL" id="JBBWWQ010000010">
    <property type="protein sequence ID" value="KAK8937506.1"/>
    <property type="molecule type" value="Genomic_DNA"/>
</dbReference>
<proteinExistence type="predicted"/>
<protein>
    <submittedName>
        <fullName evidence="1">Uncharacterized protein</fullName>
    </submittedName>
</protein>
<gene>
    <name evidence="1" type="ORF">KSP39_PZI012671</name>
</gene>
<reference evidence="1 2" key="1">
    <citation type="journal article" date="2022" name="Nat. Plants">
        <title>Genomes of leafy and leafless Platanthera orchids illuminate the evolution of mycoheterotrophy.</title>
        <authorList>
            <person name="Li M.H."/>
            <person name="Liu K.W."/>
            <person name="Li Z."/>
            <person name="Lu H.C."/>
            <person name="Ye Q.L."/>
            <person name="Zhang D."/>
            <person name="Wang J.Y."/>
            <person name="Li Y.F."/>
            <person name="Zhong Z.M."/>
            <person name="Liu X."/>
            <person name="Yu X."/>
            <person name="Liu D.K."/>
            <person name="Tu X.D."/>
            <person name="Liu B."/>
            <person name="Hao Y."/>
            <person name="Liao X.Y."/>
            <person name="Jiang Y.T."/>
            <person name="Sun W.H."/>
            <person name="Chen J."/>
            <person name="Chen Y.Q."/>
            <person name="Ai Y."/>
            <person name="Zhai J.W."/>
            <person name="Wu S.S."/>
            <person name="Zhou Z."/>
            <person name="Hsiao Y.Y."/>
            <person name="Wu W.L."/>
            <person name="Chen Y.Y."/>
            <person name="Lin Y.F."/>
            <person name="Hsu J.L."/>
            <person name="Li C.Y."/>
            <person name="Wang Z.W."/>
            <person name="Zhao X."/>
            <person name="Zhong W.Y."/>
            <person name="Ma X.K."/>
            <person name="Ma L."/>
            <person name="Huang J."/>
            <person name="Chen G.Z."/>
            <person name="Huang M.Z."/>
            <person name="Huang L."/>
            <person name="Peng D.H."/>
            <person name="Luo Y.B."/>
            <person name="Zou S.Q."/>
            <person name="Chen S.P."/>
            <person name="Lan S."/>
            <person name="Tsai W.C."/>
            <person name="Van de Peer Y."/>
            <person name="Liu Z.J."/>
        </authorList>
    </citation>
    <scope>NUCLEOTIDE SEQUENCE [LARGE SCALE GENOMIC DNA]</scope>
    <source>
        <strain evidence="1">Lor287</strain>
    </source>
</reference>
<name>A0AAP0BIB4_9ASPA</name>